<reference evidence="3 4" key="1">
    <citation type="journal article" date="2011" name="Front. Microbiol.">
        <title>Genomic signatures of strain selection and enhancement in Bacillus atrophaeus var. globigii, a historical biowarfare simulant.</title>
        <authorList>
            <person name="Gibbons H.S."/>
            <person name="Broomall S.M."/>
            <person name="McNew L.A."/>
            <person name="Daligault H."/>
            <person name="Chapman C."/>
            <person name="Bruce D."/>
            <person name="Karavis M."/>
            <person name="Krepps M."/>
            <person name="McGregor P.A."/>
            <person name="Hong C."/>
            <person name="Park K.H."/>
            <person name="Akmal A."/>
            <person name="Feldman A."/>
            <person name="Lin J.S."/>
            <person name="Chang W.E."/>
            <person name="Higgs B.W."/>
            <person name="Demirev P."/>
            <person name="Lindquist J."/>
            <person name="Liem A."/>
            <person name="Fochler E."/>
            <person name="Read T.D."/>
            <person name="Tapia R."/>
            <person name="Johnson S."/>
            <person name="Bishop-Lilly K.A."/>
            <person name="Detter C."/>
            <person name="Han C."/>
            <person name="Sozhamannan S."/>
            <person name="Rosenzweig C.N."/>
            <person name="Skowronski E.W."/>
        </authorList>
    </citation>
    <scope>NUCLEOTIDE SEQUENCE [LARGE SCALE GENOMIC DNA]</scope>
    <source>
        <strain evidence="3 4">CC-PW-9</strain>
    </source>
</reference>
<dbReference type="PANTHER" id="PTHR38110">
    <property type="entry name" value="CHROMOSOME 23, WHOLE GENOME SHOTGUN SEQUENCE"/>
    <property type="match status" value="1"/>
</dbReference>
<dbReference type="OrthoDB" id="7059210at2"/>
<dbReference type="Pfam" id="PF13622">
    <property type="entry name" value="4HBT_3"/>
    <property type="match status" value="1"/>
</dbReference>
<evidence type="ECO:0000259" key="1">
    <source>
        <dbReference type="Pfam" id="PF13622"/>
    </source>
</evidence>
<dbReference type="InterPro" id="IPR049450">
    <property type="entry name" value="ACOT8-like_C"/>
</dbReference>
<evidence type="ECO:0000313" key="4">
    <source>
        <dbReference type="Proteomes" id="UP000287996"/>
    </source>
</evidence>
<dbReference type="Gene3D" id="2.40.160.210">
    <property type="entry name" value="Acyl-CoA thioesterase, double hotdog domain"/>
    <property type="match status" value="1"/>
</dbReference>
<feature type="domain" description="Acyl-CoA thioesterase-like C-terminal" evidence="2">
    <location>
        <begin position="127"/>
        <end position="260"/>
    </location>
</feature>
<dbReference type="SUPFAM" id="SSF54637">
    <property type="entry name" value="Thioesterase/thiol ester dehydrase-isomerase"/>
    <property type="match status" value="2"/>
</dbReference>
<sequence length="262" mass="28411">MADILAQIRPNQTQQLIQFPEGWGQGRALFGGLTAAAIARFIQQQGLADVPMRSITVSFVAPVAAGEAELGFRLLRQGKAVTQVAAEISQQGQVVLSALASLGAGRPSSIAVEQEPCAELGDKAQGMALPEMDVVPEFAKHFDYRITRGGIPYTGQNERDFGGWIRLKDADKPVTVPTILALVDAWPPALLPHLKQPAPASSLTWTIEFLDRDLSHFSGADWWQYQAIIEHAENGYGHCRATLWDAQGQLVALSRQTVTVFG</sequence>
<keyword evidence="4" id="KW-1185">Reference proteome</keyword>
<dbReference type="InterPro" id="IPR029069">
    <property type="entry name" value="HotDog_dom_sf"/>
</dbReference>
<feature type="domain" description="Acyl-CoA thioesterase-like N-terminal HotDog" evidence="1">
    <location>
        <begin position="20"/>
        <end position="102"/>
    </location>
</feature>
<accession>A0A432ZUD2</accession>
<dbReference type="PANTHER" id="PTHR38110:SF1">
    <property type="entry name" value="THIOESTERASE DOMAIN-CONTAINING PROTEIN"/>
    <property type="match status" value="1"/>
</dbReference>
<dbReference type="InterPro" id="IPR042171">
    <property type="entry name" value="Acyl-CoA_hotdog"/>
</dbReference>
<gene>
    <name evidence="3" type="ORF">CWI84_00390</name>
</gene>
<dbReference type="AlphaFoldDB" id="A0A432ZUD2"/>
<proteinExistence type="predicted"/>
<dbReference type="Pfam" id="PF20789">
    <property type="entry name" value="4HBT_3C"/>
    <property type="match status" value="1"/>
</dbReference>
<protein>
    <submittedName>
        <fullName evidence="3">Thioesterase family protein</fullName>
    </submittedName>
</protein>
<name>A0A432ZUD2_9GAMM</name>
<dbReference type="InterPro" id="IPR052389">
    <property type="entry name" value="Sec_Metab_Biosynth-Assoc"/>
</dbReference>
<dbReference type="InterPro" id="IPR049449">
    <property type="entry name" value="TesB_ACOT8-like_N"/>
</dbReference>
<organism evidence="3 4">
    <name type="scientific">Idiomarina tyrosinivorans</name>
    <dbReference type="NCBI Taxonomy" id="1445662"/>
    <lineage>
        <taxon>Bacteria</taxon>
        <taxon>Pseudomonadati</taxon>
        <taxon>Pseudomonadota</taxon>
        <taxon>Gammaproteobacteria</taxon>
        <taxon>Alteromonadales</taxon>
        <taxon>Idiomarinaceae</taxon>
        <taxon>Idiomarina</taxon>
    </lineage>
</organism>
<evidence type="ECO:0000259" key="2">
    <source>
        <dbReference type="Pfam" id="PF20789"/>
    </source>
</evidence>
<comment type="caution">
    <text evidence="3">The sequence shown here is derived from an EMBL/GenBank/DDBJ whole genome shotgun (WGS) entry which is preliminary data.</text>
</comment>
<evidence type="ECO:0000313" key="3">
    <source>
        <dbReference type="EMBL" id="RUO81554.1"/>
    </source>
</evidence>
<dbReference type="Proteomes" id="UP000287996">
    <property type="component" value="Unassembled WGS sequence"/>
</dbReference>
<dbReference type="EMBL" id="PIQH01000001">
    <property type="protein sequence ID" value="RUO81554.1"/>
    <property type="molecule type" value="Genomic_DNA"/>
</dbReference>